<proteinExistence type="predicted"/>
<dbReference type="RefSeq" id="WP_145223930.1">
    <property type="nucleotide sequence ID" value="NZ_CP036343.1"/>
</dbReference>
<keyword evidence="4" id="KW-1185">Reference proteome</keyword>
<dbReference type="PANTHER" id="PTHR32114:SF2">
    <property type="entry name" value="ABC TRANSPORTER ABCH.3"/>
    <property type="match status" value="1"/>
</dbReference>
<dbReference type="KEGG" id="gax:Pan161_04150"/>
<gene>
    <name evidence="3" type="ORF">Pan161_04150</name>
</gene>
<dbReference type="Pfam" id="PF02463">
    <property type="entry name" value="SMC_N"/>
    <property type="match status" value="1"/>
</dbReference>
<evidence type="ECO:0000313" key="3">
    <source>
        <dbReference type="EMBL" id="QDT88796.1"/>
    </source>
</evidence>
<feature type="coiled-coil region" evidence="1">
    <location>
        <begin position="588"/>
        <end position="664"/>
    </location>
</feature>
<feature type="coiled-coil region" evidence="1">
    <location>
        <begin position="310"/>
        <end position="341"/>
    </location>
</feature>
<dbReference type="AlphaFoldDB" id="A0A517V711"/>
<feature type="domain" description="RecF/RecN/SMC N-terminal" evidence="2">
    <location>
        <begin position="164"/>
        <end position="970"/>
    </location>
</feature>
<sequence>MVRCIRSTQGRDFAVYYIDISETIPGSVDELNAYQDRIVASRYFDGSKSLQWSQYLYFVISEEVAPELRTLVERDRKYARKFVVNEQELTSALTPPRFQVAEGVIDTSVMSTWTEILAESNLDRAIFNNESLPNRIKLIEADFGHKGLSKPSAVKIPRAEAPPFIKNLTLKEYRSWPRQRFFDLGSVTLLTGPNGTGKTSLLEAIELLYCGVNNRDPKSKTRYSINASFQDGTEELAKLGQPTASRLRERNLAWYSQTDIRTNTLYQSFSRYNFLDTDAAVGLADSKKDFEEDLSKLLVGPEASKTWREIERTVGQLDKELKELTSVEQQIELELHAVERQLSAATSVPKESDALLKSLATTLAEAGWKEPSETLPENVSELISSFGTRSPIVEEALRCEWTGTPVTIEKLRKYVSESGNLIVEIEAMFTGIQQLLRKVKENQRAVQHLDRRVTSIRELSPYVQLEFVQKHESLLAIEQKLREVQQTLSGQTKGPSSLDIIPEFALPLFQFHDENLEKFKKSDAEIIQFREQLANFIKLRDQAQALSQQLRDIAKQILAQAEVKDACPLCHAEYPDGKLNDRIYQDVNAQLETQSLKLRDNVREAEDNYAKSKDTVAVSEWLLGFVDRIGMNRNDELILIKKALNELIEQEENLQLQLKITQTDFQFLQQKGLTIERYDSLTSSLFVDETLERPTPALLNSLLTELVESQKELSASLTTTQKQISAKLDELSKLLGEESLSLDECQSSITKQKGQIAQTQAILKRLDEKNTHFIFQEDQPLPELLTTIQLIRKVLSDVQIAMTNEQQAVVVVFESAKRKEEILDQLSGWKPRIKRLRDAQAVFQEILEKNSLESAMEAALQKNKEAIDEIFRRIHSPAEFSHLKNMTTLVRKTGEEAKLQQISTGQRAALALSLFLAQNAQLRSAPPLMLIDDPIAHVDDLNCLSFLDYLREVALTGERQIVFATANDKLASLFERKFDFLGREFMRHDLQR</sequence>
<dbReference type="OrthoDB" id="9801813at2"/>
<dbReference type="Proteomes" id="UP000316855">
    <property type="component" value="Chromosome"/>
</dbReference>
<reference evidence="3 4" key="1">
    <citation type="submission" date="2019-02" db="EMBL/GenBank/DDBJ databases">
        <title>Deep-cultivation of Planctomycetes and their phenomic and genomic characterization uncovers novel biology.</title>
        <authorList>
            <person name="Wiegand S."/>
            <person name="Jogler M."/>
            <person name="Boedeker C."/>
            <person name="Pinto D."/>
            <person name="Vollmers J."/>
            <person name="Rivas-Marin E."/>
            <person name="Kohn T."/>
            <person name="Peeters S.H."/>
            <person name="Heuer A."/>
            <person name="Rast P."/>
            <person name="Oberbeckmann S."/>
            <person name="Bunk B."/>
            <person name="Jeske O."/>
            <person name="Meyerdierks A."/>
            <person name="Storesund J.E."/>
            <person name="Kallscheuer N."/>
            <person name="Luecker S."/>
            <person name="Lage O.M."/>
            <person name="Pohl T."/>
            <person name="Merkel B.J."/>
            <person name="Hornburger P."/>
            <person name="Mueller R.-W."/>
            <person name="Bruemmer F."/>
            <person name="Labrenz M."/>
            <person name="Spormann A.M."/>
            <person name="Op den Camp H."/>
            <person name="Overmann J."/>
            <person name="Amann R."/>
            <person name="Jetten M.S.M."/>
            <person name="Mascher T."/>
            <person name="Medema M.H."/>
            <person name="Devos D.P."/>
            <person name="Kaster A.-K."/>
            <person name="Ovreas L."/>
            <person name="Rohde M."/>
            <person name="Galperin M.Y."/>
            <person name="Jogler C."/>
        </authorList>
    </citation>
    <scope>NUCLEOTIDE SEQUENCE [LARGE SCALE GENOMIC DNA]</scope>
    <source>
        <strain evidence="3 4">Pan161</strain>
    </source>
</reference>
<dbReference type="Gene3D" id="3.40.50.300">
    <property type="entry name" value="P-loop containing nucleotide triphosphate hydrolases"/>
    <property type="match status" value="2"/>
</dbReference>
<dbReference type="InterPro" id="IPR003395">
    <property type="entry name" value="RecF/RecN/SMC_N"/>
</dbReference>
<dbReference type="PANTHER" id="PTHR32114">
    <property type="entry name" value="ABC TRANSPORTER ABCH.3"/>
    <property type="match status" value="1"/>
</dbReference>
<organism evidence="3 4">
    <name type="scientific">Gimesia algae</name>
    <dbReference type="NCBI Taxonomy" id="2527971"/>
    <lineage>
        <taxon>Bacteria</taxon>
        <taxon>Pseudomonadati</taxon>
        <taxon>Planctomycetota</taxon>
        <taxon>Planctomycetia</taxon>
        <taxon>Planctomycetales</taxon>
        <taxon>Planctomycetaceae</taxon>
        <taxon>Gimesia</taxon>
    </lineage>
</organism>
<dbReference type="EMBL" id="CP036343">
    <property type="protein sequence ID" value="QDT88796.1"/>
    <property type="molecule type" value="Genomic_DNA"/>
</dbReference>
<name>A0A517V711_9PLAN</name>
<protein>
    <submittedName>
        <fullName evidence="3">Recombination protein F</fullName>
    </submittedName>
</protein>
<dbReference type="SUPFAM" id="SSF52540">
    <property type="entry name" value="P-loop containing nucleoside triphosphate hydrolases"/>
    <property type="match status" value="1"/>
</dbReference>
<dbReference type="InterPro" id="IPR027417">
    <property type="entry name" value="P-loop_NTPase"/>
</dbReference>
<accession>A0A517V711</accession>
<evidence type="ECO:0000313" key="4">
    <source>
        <dbReference type="Proteomes" id="UP000316855"/>
    </source>
</evidence>
<keyword evidence="1" id="KW-0175">Coiled coil</keyword>
<evidence type="ECO:0000259" key="2">
    <source>
        <dbReference type="Pfam" id="PF02463"/>
    </source>
</evidence>
<evidence type="ECO:0000256" key="1">
    <source>
        <dbReference type="SAM" id="Coils"/>
    </source>
</evidence>